<dbReference type="STRING" id="86630.A0A367J4M4"/>
<evidence type="ECO:0000313" key="1">
    <source>
        <dbReference type="EMBL" id="RCH84873.1"/>
    </source>
</evidence>
<organism evidence="1 2">
    <name type="scientific">Rhizopus azygosporus</name>
    <name type="common">Rhizopus microsporus var. azygosporus</name>
    <dbReference type="NCBI Taxonomy" id="86630"/>
    <lineage>
        <taxon>Eukaryota</taxon>
        <taxon>Fungi</taxon>
        <taxon>Fungi incertae sedis</taxon>
        <taxon>Mucoromycota</taxon>
        <taxon>Mucoromycotina</taxon>
        <taxon>Mucoromycetes</taxon>
        <taxon>Mucorales</taxon>
        <taxon>Mucorineae</taxon>
        <taxon>Rhizopodaceae</taxon>
        <taxon>Rhizopus</taxon>
    </lineage>
</organism>
<proteinExistence type="predicted"/>
<reference evidence="1 2" key="1">
    <citation type="journal article" date="2018" name="G3 (Bethesda)">
        <title>Phylogenetic and Phylogenomic Definition of Rhizopus Species.</title>
        <authorList>
            <person name="Gryganskyi A.P."/>
            <person name="Golan J."/>
            <person name="Dolatabadi S."/>
            <person name="Mondo S."/>
            <person name="Robb S."/>
            <person name="Idnurm A."/>
            <person name="Muszewska A."/>
            <person name="Steczkiewicz K."/>
            <person name="Masonjones S."/>
            <person name="Liao H.L."/>
            <person name="Gajdeczka M.T."/>
            <person name="Anike F."/>
            <person name="Vuek A."/>
            <person name="Anishchenko I.M."/>
            <person name="Voigt K."/>
            <person name="de Hoog G.S."/>
            <person name="Smith M.E."/>
            <person name="Heitman J."/>
            <person name="Vilgalys R."/>
            <person name="Stajich J.E."/>
        </authorList>
    </citation>
    <scope>NUCLEOTIDE SEQUENCE [LARGE SCALE GENOMIC DNA]</scope>
    <source>
        <strain evidence="1 2">CBS 357.93</strain>
    </source>
</reference>
<accession>A0A367J4M4</accession>
<keyword evidence="2" id="KW-1185">Reference proteome</keyword>
<comment type="caution">
    <text evidence="1">The sequence shown here is derived from an EMBL/GenBank/DDBJ whole genome shotgun (WGS) entry which is preliminary data.</text>
</comment>
<protein>
    <submittedName>
        <fullName evidence="1">Uncharacterized protein</fullName>
    </submittedName>
</protein>
<dbReference type="AlphaFoldDB" id="A0A367J4M4"/>
<dbReference type="Proteomes" id="UP000252139">
    <property type="component" value="Unassembled WGS sequence"/>
</dbReference>
<gene>
    <name evidence="1" type="ORF">CU097_007123</name>
</gene>
<dbReference type="EMBL" id="PJQL01002244">
    <property type="protein sequence ID" value="RCH84873.1"/>
    <property type="molecule type" value="Genomic_DNA"/>
</dbReference>
<name>A0A367J4M4_RHIAZ</name>
<evidence type="ECO:0000313" key="2">
    <source>
        <dbReference type="Proteomes" id="UP000252139"/>
    </source>
</evidence>
<sequence length="94" mass="11015">MFWTRFQKWHHWEGPGTVRSLPEPPKTEVQIIVKIQNGLKQRKKKASPKKARGAYRSYSSEQVQELLDLVIEKDPSAKKQKQSLELLSEQLKIM</sequence>